<dbReference type="Proteomes" id="UP000516404">
    <property type="component" value="Chromosome"/>
</dbReference>
<evidence type="ECO:0000256" key="11">
    <source>
        <dbReference type="ARBA" id="ARBA00023268"/>
    </source>
</evidence>
<evidence type="ECO:0000256" key="9">
    <source>
        <dbReference type="ARBA" id="ARBA00022827"/>
    </source>
</evidence>
<dbReference type="GeneID" id="96624242"/>
<keyword evidence="3 14" id="KW-0285">Flavoprotein</keyword>
<dbReference type="AlphaFoldDB" id="A0A7H2BC46"/>
<evidence type="ECO:0000256" key="4">
    <source>
        <dbReference type="ARBA" id="ARBA00022643"/>
    </source>
</evidence>
<dbReference type="SMART" id="SM00904">
    <property type="entry name" value="Flavokinase"/>
    <property type="match status" value="1"/>
</dbReference>
<dbReference type="Pfam" id="PF01687">
    <property type="entry name" value="Flavokinase"/>
    <property type="match status" value="1"/>
</dbReference>
<dbReference type="KEGG" id="rter:IDM49_08310"/>
<dbReference type="RefSeq" id="WP_190724166.1">
    <property type="nucleotide sequence ID" value="NZ_CP061539.1"/>
</dbReference>
<reference evidence="16 17" key="1">
    <citation type="submission" date="2020-09" db="EMBL/GenBank/DDBJ databases">
        <title>Investigation of environmental microbes.</title>
        <authorList>
            <person name="Ou Y."/>
            <person name="Kang Q."/>
        </authorList>
    </citation>
    <scope>NUCLEOTIDE SEQUENCE [LARGE SCALE GENOMIC DNA]</scope>
    <source>
        <strain evidence="16 17">KJZ-14</strain>
    </source>
</reference>
<comment type="pathway">
    <text evidence="1 14">Cofactor biosynthesis; FAD biosynthesis; FAD from FMN: step 1/1.</text>
</comment>
<dbReference type="InterPro" id="IPR015864">
    <property type="entry name" value="FAD_synthase"/>
</dbReference>
<dbReference type="PIRSF" id="PIRSF004491">
    <property type="entry name" value="FAD_Synth"/>
    <property type="match status" value="1"/>
</dbReference>
<dbReference type="UniPathway" id="UPA00277">
    <property type="reaction ID" value="UER00407"/>
</dbReference>
<keyword evidence="8 14" id="KW-0418">Kinase</keyword>
<comment type="pathway">
    <text evidence="2 14">Cofactor biosynthesis; FMN biosynthesis; FMN from riboflavin (ATP route): step 1/1.</text>
</comment>
<dbReference type="PANTHER" id="PTHR22749:SF6">
    <property type="entry name" value="RIBOFLAVIN KINASE"/>
    <property type="match status" value="1"/>
</dbReference>
<dbReference type="Gene3D" id="2.40.30.30">
    <property type="entry name" value="Riboflavin kinase-like"/>
    <property type="match status" value="1"/>
</dbReference>
<dbReference type="GO" id="GO:0006747">
    <property type="term" value="P:FAD biosynthetic process"/>
    <property type="evidence" value="ECO:0007669"/>
    <property type="project" value="UniProtKB-UniRule"/>
</dbReference>
<protein>
    <recommendedName>
        <fullName evidence="14">Riboflavin biosynthesis protein</fullName>
    </recommendedName>
    <domain>
        <recommendedName>
            <fullName evidence="14">Riboflavin kinase</fullName>
            <ecNumber evidence="14">2.7.1.26</ecNumber>
        </recommendedName>
        <alternativeName>
            <fullName evidence="14">Flavokinase</fullName>
        </alternativeName>
    </domain>
    <domain>
        <recommendedName>
            <fullName evidence="14">FMN adenylyltransferase</fullName>
            <ecNumber evidence="14">2.7.7.2</ecNumber>
        </recommendedName>
        <alternativeName>
            <fullName evidence="14">FAD pyrophosphorylase</fullName>
        </alternativeName>
        <alternativeName>
            <fullName evidence="14">FAD synthase</fullName>
        </alternativeName>
    </domain>
</protein>
<dbReference type="InterPro" id="IPR002606">
    <property type="entry name" value="Riboflavin_kinase_bac"/>
</dbReference>
<dbReference type="EC" id="2.7.1.26" evidence="14"/>
<dbReference type="Pfam" id="PF06574">
    <property type="entry name" value="FAD_syn"/>
    <property type="match status" value="1"/>
</dbReference>
<dbReference type="GO" id="GO:0008531">
    <property type="term" value="F:riboflavin kinase activity"/>
    <property type="evidence" value="ECO:0007669"/>
    <property type="project" value="UniProtKB-UniRule"/>
</dbReference>
<comment type="catalytic activity">
    <reaction evidence="13 14">
        <text>FMN + ATP + H(+) = FAD + diphosphate</text>
        <dbReference type="Rhea" id="RHEA:17237"/>
        <dbReference type="ChEBI" id="CHEBI:15378"/>
        <dbReference type="ChEBI" id="CHEBI:30616"/>
        <dbReference type="ChEBI" id="CHEBI:33019"/>
        <dbReference type="ChEBI" id="CHEBI:57692"/>
        <dbReference type="ChEBI" id="CHEBI:58210"/>
        <dbReference type="EC" id="2.7.7.2"/>
    </reaction>
</comment>
<keyword evidence="5 14" id="KW-0808">Transferase</keyword>
<organism evidence="16 17">
    <name type="scientific">Rothia terrae</name>
    <dbReference type="NCBI Taxonomy" id="396015"/>
    <lineage>
        <taxon>Bacteria</taxon>
        <taxon>Bacillati</taxon>
        <taxon>Actinomycetota</taxon>
        <taxon>Actinomycetes</taxon>
        <taxon>Micrococcales</taxon>
        <taxon>Micrococcaceae</taxon>
        <taxon>Rothia</taxon>
    </lineage>
</organism>
<evidence type="ECO:0000256" key="2">
    <source>
        <dbReference type="ARBA" id="ARBA00005201"/>
    </source>
</evidence>
<evidence type="ECO:0000256" key="6">
    <source>
        <dbReference type="ARBA" id="ARBA00022695"/>
    </source>
</evidence>
<keyword evidence="6 14" id="KW-0548">Nucleotidyltransferase</keyword>
<dbReference type="UniPathway" id="UPA00276">
    <property type="reaction ID" value="UER00406"/>
</dbReference>
<keyword evidence="4 14" id="KW-0288">FMN</keyword>
<comment type="catalytic activity">
    <reaction evidence="12 14">
        <text>riboflavin + ATP = FMN + ADP + H(+)</text>
        <dbReference type="Rhea" id="RHEA:14357"/>
        <dbReference type="ChEBI" id="CHEBI:15378"/>
        <dbReference type="ChEBI" id="CHEBI:30616"/>
        <dbReference type="ChEBI" id="CHEBI:57986"/>
        <dbReference type="ChEBI" id="CHEBI:58210"/>
        <dbReference type="ChEBI" id="CHEBI:456216"/>
        <dbReference type="EC" id="2.7.1.26"/>
    </reaction>
</comment>
<dbReference type="InterPro" id="IPR015865">
    <property type="entry name" value="Riboflavin_kinase_bac/euk"/>
</dbReference>
<evidence type="ECO:0000256" key="14">
    <source>
        <dbReference type="PIRNR" id="PIRNR004491"/>
    </source>
</evidence>
<dbReference type="GO" id="GO:0009398">
    <property type="term" value="P:FMN biosynthetic process"/>
    <property type="evidence" value="ECO:0007669"/>
    <property type="project" value="UniProtKB-UniRule"/>
</dbReference>
<dbReference type="InterPro" id="IPR023465">
    <property type="entry name" value="Riboflavin_kinase_dom_sf"/>
</dbReference>
<dbReference type="InterPro" id="IPR023468">
    <property type="entry name" value="Riboflavin_kinase"/>
</dbReference>
<dbReference type="PANTHER" id="PTHR22749">
    <property type="entry name" value="RIBOFLAVIN KINASE/FMN ADENYLYLTRANSFERASE"/>
    <property type="match status" value="1"/>
</dbReference>
<dbReference type="EC" id="2.7.7.2" evidence="14"/>
<keyword evidence="9 14" id="KW-0274">FAD</keyword>
<evidence type="ECO:0000313" key="16">
    <source>
        <dbReference type="EMBL" id="QNV37242.1"/>
    </source>
</evidence>
<evidence type="ECO:0000256" key="3">
    <source>
        <dbReference type="ARBA" id="ARBA00022630"/>
    </source>
</evidence>
<evidence type="ECO:0000256" key="1">
    <source>
        <dbReference type="ARBA" id="ARBA00004726"/>
    </source>
</evidence>
<evidence type="ECO:0000256" key="8">
    <source>
        <dbReference type="ARBA" id="ARBA00022777"/>
    </source>
</evidence>
<dbReference type="SUPFAM" id="SSF82114">
    <property type="entry name" value="Riboflavin kinase-like"/>
    <property type="match status" value="1"/>
</dbReference>
<evidence type="ECO:0000256" key="13">
    <source>
        <dbReference type="ARBA" id="ARBA00049494"/>
    </source>
</evidence>
<feature type="domain" description="Riboflavin kinase" evidence="15">
    <location>
        <begin position="184"/>
        <end position="316"/>
    </location>
</feature>
<dbReference type="Gene3D" id="3.40.50.620">
    <property type="entry name" value="HUPs"/>
    <property type="match status" value="1"/>
</dbReference>
<dbReference type="NCBIfam" id="TIGR00083">
    <property type="entry name" value="ribF"/>
    <property type="match status" value="1"/>
</dbReference>
<dbReference type="GO" id="GO:0003919">
    <property type="term" value="F:FMN adenylyltransferase activity"/>
    <property type="evidence" value="ECO:0007669"/>
    <property type="project" value="UniProtKB-UniRule"/>
</dbReference>
<evidence type="ECO:0000256" key="5">
    <source>
        <dbReference type="ARBA" id="ARBA00022679"/>
    </source>
</evidence>
<proteinExistence type="inferred from homology"/>
<dbReference type="SUPFAM" id="SSF52374">
    <property type="entry name" value="Nucleotidylyl transferase"/>
    <property type="match status" value="1"/>
</dbReference>
<evidence type="ECO:0000256" key="7">
    <source>
        <dbReference type="ARBA" id="ARBA00022741"/>
    </source>
</evidence>
<keyword evidence="10 14" id="KW-0067">ATP-binding</keyword>
<name>A0A7H2BC46_9MICC</name>
<dbReference type="NCBIfam" id="NF004160">
    <property type="entry name" value="PRK05627.1-3"/>
    <property type="match status" value="1"/>
</dbReference>
<dbReference type="FunFam" id="3.40.50.620:FF:000021">
    <property type="entry name" value="Riboflavin biosynthesis protein"/>
    <property type="match status" value="1"/>
</dbReference>
<gene>
    <name evidence="16" type="ORF">IDM49_08310</name>
</gene>
<sequence length="319" mass="35910">MQRFTELEQIPTDFGPSVVTVGNFDGAHVGHTRVMERVVQIARDNQLASVGVSFDPHPAVVHNPNVDHVEIMGQEDRQRFFEDMGLENYVLLHYDLKFASQTPEEFVKNVFVDALHARWVVIGDDVRFGYRNSGDLNTMIELGKKYGFEVEAVEDLTHESQRRCSSTWIRELLTDGKVDEAAQILGRNHLMHGEIVHGAARGRELGFPTANMSVDSDGFVPADGVYAGWLTDAHGNKWPVATSIGTNPTFEGVEQRQVESFVIGRPEERVEDFNLYGQRVILEFVQRLRPMVAYRGVEALIEQMNQDVEQAKEVLGLTA</sequence>
<accession>A0A7H2BC46</accession>
<dbReference type="GO" id="GO:0005524">
    <property type="term" value="F:ATP binding"/>
    <property type="evidence" value="ECO:0007669"/>
    <property type="project" value="UniProtKB-UniRule"/>
</dbReference>
<keyword evidence="17" id="KW-1185">Reference proteome</keyword>
<dbReference type="InterPro" id="IPR014729">
    <property type="entry name" value="Rossmann-like_a/b/a_fold"/>
</dbReference>
<evidence type="ECO:0000313" key="17">
    <source>
        <dbReference type="Proteomes" id="UP000516404"/>
    </source>
</evidence>
<evidence type="ECO:0000256" key="12">
    <source>
        <dbReference type="ARBA" id="ARBA00047880"/>
    </source>
</evidence>
<dbReference type="GO" id="GO:0009231">
    <property type="term" value="P:riboflavin biosynthetic process"/>
    <property type="evidence" value="ECO:0007669"/>
    <property type="project" value="InterPro"/>
</dbReference>
<evidence type="ECO:0000259" key="15">
    <source>
        <dbReference type="SMART" id="SM00904"/>
    </source>
</evidence>
<keyword evidence="7 14" id="KW-0547">Nucleotide-binding</keyword>
<comment type="similarity">
    <text evidence="14">Belongs to the ribF family.</text>
</comment>
<evidence type="ECO:0000256" key="10">
    <source>
        <dbReference type="ARBA" id="ARBA00022840"/>
    </source>
</evidence>
<dbReference type="EMBL" id="CP061539">
    <property type="protein sequence ID" value="QNV37242.1"/>
    <property type="molecule type" value="Genomic_DNA"/>
</dbReference>
<dbReference type="CDD" id="cd02064">
    <property type="entry name" value="FAD_synthetase_N"/>
    <property type="match status" value="1"/>
</dbReference>
<keyword evidence="11" id="KW-0511">Multifunctional enzyme</keyword>